<proteinExistence type="predicted"/>
<feature type="transmembrane region" description="Helical" evidence="1">
    <location>
        <begin position="482"/>
        <end position="498"/>
    </location>
</feature>
<feature type="transmembrane region" description="Helical" evidence="1">
    <location>
        <begin position="60"/>
        <end position="83"/>
    </location>
</feature>
<feature type="transmembrane region" description="Helical" evidence="1">
    <location>
        <begin position="217"/>
        <end position="243"/>
    </location>
</feature>
<feature type="transmembrane region" description="Helical" evidence="1">
    <location>
        <begin position="148"/>
        <end position="168"/>
    </location>
</feature>
<feature type="transmembrane region" description="Helical" evidence="1">
    <location>
        <begin position="310"/>
        <end position="328"/>
    </location>
</feature>
<feature type="transmembrane region" description="Helical" evidence="1">
    <location>
        <begin position="21"/>
        <end position="40"/>
    </location>
</feature>
<keyword evidence="1" id="KW-1133">Transmembrane helix</keyword>
<evidence type="ECO:0000256" key="1">
    <source>
        <dbReference type="SAM" id="Phobius"/>
    </source>
</evidence>
<organism evidence="2">
    <name type="scientific">Demequina capsici</name>
    <dbReference type="NCBI Taxonomy" id="3075620"/>
    <lineage>
        <taxon>Bacteria</taxon>
        <taxon>Bacillati</taxon>
        <taxon>Actinomycetota</taxon>
        <taxon>Actinomycetes</taxon>
        <taxon>Micrococcales</taxon>
        <taxon>Demequinaceae</taxon>
        <taxon>Demequina</taxon>
    </lineage>
</organism>
<dbReference type="AlphaFoldDB" id="A0AA96FC50"/>
<keyword evidence="1" id="KW-0472">Membrane</keyword>
<evidence type="ECO:0000313" key="2">
    <source>
        <dbReference type="EMBL" id="WNM27023.1"/>
    </source>
</evidence>
<dbReference type="EMBL" id="CP134880">
    <property type="protein sequence ID" value="WNM27023.1"/>
    <property type="molecule type" value="Genomic_DNA"/>
</dbReference>
<feature type="transmembrane region" description="Helical" evidence="1">
    <location>
        <begin position="175"/>
        <end position="197"/>
    </location>
</feature>
<name>A0AA96FC50_9MICO</name>
<accession>A0AA96FC50</accession>
<feature type="transmembrane region" description="Helical" evidence="1">
    <location>
        <begin position="378"/>
        <end position="401"/>
    </location>
</feature>
<reference evidence="2" key="1">
    <citation type="submission" date="2023-09" db="EMBL/GenBank/DDBJ databases">
        <title>Demequina sp. a novel bacteria isolated from Capsicum annuum.</title>
        <authorList>
            <person name="Humaira Z."/>
            <person name="Lee J."/>
            <person name="Cho D."/>
        </authorList>
    </citation>
    <scope>NUCLEOTIDE SEQUENCE</scope>
    <source>
        <strain evidence="2">PMTSA13</strain>
    </source>
</reference>
<keyword evidence="1" id="KW-0812">Transmembrane</keyword>
<feature type="transmembrane region" description="Helical" evidence="1">
    <location>
        <begin position="334"/>
        <end position="357"/>
    </location>
</feature>
<feature type="transmembrane region" description="Helical" evidence="1">
    <location>
        <begin position="407"/>
        <end position="429"/>
    </location>
</feature>
<dbReference type="KEGG" id="dcp:RN607_12575"/>
<sequence>MRTDPLSAFWRQYRHRQSGKGAAGMAYAIYVTVLVLFIYGGPAFMKLAKTLHSPDVVAAVATPGVASALSGVLGLALVVAFVVGTTRGPAVLRPFVAFALVTADVSRRRAFGRAMMRSTIVLALVGGAVSAILLGPLTGSGAVTVSDLVLGIVASVLFGALAAVAWLGGQAATGAAVWAVPGALMLATGAGLIAPAVRLTPWQWAAATWPTGGDAGSALPVVLLAIVAVLGLAFTPLLLGALAGPELIEQARRWEGATIAATTGDLSTAMGGFRAAPTAGRRWRVVRGRSFALAALRADLVATLRMPLRALISAVALGAGGWAIVIALDAPGLLRPAMGIVAALALFAGLGPLSDGLRHAVLAVSTPRLFGVSDDAMVLARAWAPLVGGLILAAVGVVAGASSRGVLPWQPLIVVLLLVATLTVIRLDAAAKGTPPLWLTQPIVTPMGDLSVVGTMIWQVDAVLASAIAGIAMLGLVNGSTIAMWVVVAVAGISLIQWRSRMRSL</sequence>
<dbReference type="RefSeq" id="WP_313542953.1">
    <property type="nucleotide sequence ID" value="NZ_CP134880.1"/>
</dbReference>
<feature type="transmembrane region" description="Helical" evidence="1">
    <location>
        <begin position="114"/>
        <end position="136"/>
    </location>
</feature>
<dbReference type="Proteomes" id="UP001303408">
    <property type="component" value="Chromosome"/>
</dbReference>
<protein>
    <submittedName>
        <fullName evidence="2">Uncharacterized protein</fullName>
    </submittedName>
</protein>
<gene>
    <name evidence="2" type="ORF">RN607_12575</name>
</gene>